<organism evidence="2 3">
    <name type="scientific">Stieleria magnilauensis</name>
    <dbReference type="NCBI Taxonomy" id="2527963"/>
    <lineage>
        <taxon>Bacteria</taxon>
        <taxon>Pseudomonadati</taxon>
        <taxon>Planctomycetota</taxon>
        <taxon>Planctomycetia</taxon>
        <taxon>Pirellulales</taxon>
        <taxon>Pirellulaceae</taxon>
        <taxon>Stieleria</taxon>
    </lineage>
</organism>
<accession>A0ABX5Y0X8</accession>
<evidence type="ECO:0000313" key="2">
    <source>
        <dbReference type="EMBL" id="QDV87425.1"/>
    </source>
</evidence>
<evidence type="ECO:0000313" key="3">
    <source>
        <dbReference type="Proteomes" id="UP000318081"/>
    </source>
</evidence>
<sequence>MQDARLQQLREKLEAKKRKGGALLVAGFPTIPETRSGAVPTGKPKGRGTVACRHSSPRFFNQAKNLSSRPQNDRHDAATLLNSLEQKSHFPLNHDN</sequence>
<feature type="region of interest" description="Disordered" evidence="1">
    <location>
        <begin position="32"/>
        <end position="53"/>
    </location>
</feature>
<keyword evidence="3" id="KW-1185">Reference proteome</keyword>
<reference evidence="2 3" key="1">
    <citation type="submission" date="2019-02" db="EMBL/GenBank/DDBJ databases">
        <title>Deep-cultivation of Planctomycetes and their phenomic and genomic characterization uncovers novel biology.</title>
        <authorList>
            <person name="Wiegand S."/>
            <person name="Jogler M."/>
            <person name="Boedeker C."/>
            <person name="Pinto D."/>
            <person name="Vollmers J."/>
            <person name="Rivas-Marin E."/>
            <person name="Kohn T."/>
            <person name="Peeters S.H."/>
            <person name="Heuer A."/>
            <person name="Rast P."/>
            <person name="Oberbeckmann S."/>
            <person name="Bunk B."/>
            <person name="Jeske O."/>
            <person name="Meyerdierks A."/>
            <person name="Storesund J.E."/>
            <person name="Kallscheuer N."/>
            <person name="Luecker S."/>
            <person name="Lage O.M."/>
            <person name="Pohl T."/>
            <person name="Merkel B.J."/>
            <person name="Hornburger P."/>
            <person name="Mueller R.-W."/>
            <person name="Bruemmer F."/>
            <person name="Labrenz M."/>
            <person name="Spormann A.M."/>
            <person name="Op den Camp H."/>
            <person name="Overmann J."/>
            <person name="Amann R."/>
            <person name="Jetten M.S.M."/>
            <person name="Mascher T."/>
            <person name="Medema M.H."/>
            <person name="Devos D.P."/>
            <person name="Kaster A.-K."/>
            <person name="Ovreas L."/>
            <person name="Rohde M."/>
            <person name="Galperin M.Y."/>
            <person name="Jogler C."/>
        </authorList>
    </citation>
    <scope>NUCLEOTIDE SEQUENCE [LARGE SCALE GENOMIC DNA]</scope>
    <source>
        <strain evidence="2 3">TBK1r</strain>
    </source>
</reference>
<proteinExistence type="predicted"/>
<name>A0ABX5Y0X8_9BACT</name>
<evidence type="ECO:0000256" key="1">
    <source>
        <dbReference type="SAM" id="MobiDB-lite"/>
    </source>
</evidence>
<gene>
    <name evidence="2" type="ORF">TBK1r_64550</name>
</gene>
<dbReference type="Proteomes" id="UP000318081">
    <property type="component" value="Chromosome"/>
</dbReference>
<dbReference type="EMBL" id="CP036432">
    <property type="protein sequence ID" value="QDV87425.1"/>
    <property type="molecule type" value="Genomic_DNA"/>
</dbReference>
<protein>
    <submittedName>
        <fullName evidence="2">Uncharacterized protein</fullName>
    </submittedName>
</protein>